<name>A0A9I9CBZ5_CUCME</name>
<accession>A0A9I9CBZ5</accession>
<feature type="region of interest" description="Disordered" evidence="1">
    <location>
        <begin position="1"/>
        <end position="48"/>
    </location>
</feature>
<organism evidence="2">
    <name type="scientific">Cucumis melo</name>
    <name type="common">Muskmelon</name>
    <dbReference type="NCBI Taxonomy" id="3656"/>
    <lineage>
        <taxon>Eukaryota</taxon>
        <taxon>Viridiplantae</taxon>
        <taxon>Streptophyta</taxon>
        <taxon>Embryophyta</taxon>
        <taxon>Tracheophyta</taxon>
        <taxon>Spermatophyta</taxon>
        <taxon>Magnoliopsida</taxon>
        <taxon>eudicotyledons</taxon>
        <taxon>Gunneridae</taxon>
        <taxon>Pentapetalae</taxon>
        <taxon>rosids</taxon>
        <taxon>fabids</taxon>
        <taxon>Cucurbitales</taxon>
        <taxon>Cucurbitaceae</taxon>
        <taxon>Benincaseae</taxon>
        <taxon>Cucumis</taxon>
    </lineage>
</organism>
<dbReference type="Gramene" id="MELO3C000234.2.1">
    <property type="protein sequence ID" value="MELO3C000234.2.1"/>
    <property type="gene ID" value="MELO3C000234.2"/>
</dbReference>
<sequence length="48" mass="5476">PPIGEEIRTQSIETRDSTTTTTTTSLIRKKKDDKGEIERCEAARLRRS</sequence>
<feature type="compositionally biased region" description="Basic and acidic residues" evidence="1">
    <location>
        <begin position="30"/>
        <end position="48"/>
    </location>
</feature>
<evidence type="ECO:0000313" key="2">
    <source>
        <dbReference type="EnsemblPlants" id="MELO3C000234.2.1"/>
    </source>
</evidence>
<evidence type="ECO:0000256" key="1">
    <source>
        <dbReference type="SAM" id="MobiDB-lite"/>
    </source>
</evidence>
<feature type="compositionally biased region" description="Basic and acidic residues" evidence="1">
    <location>
        <begin position="1"/>
        <end position="16"/>
    </location>
</feature>
<dbReference type="EnsemblPlants" id="MELO3C000234.2.1">
    <property type="protein sequence ID" value="MELO3C000234.2.1"/>
    <property type="gene ID" value="MELO3C000234.2"/>
</dbReference>
<proteinExistence type="predicted"/>
<reference evidence="2" key="1">
    <citation type="submission" date="2023-03" db="UniProtKB">
        <authorList>
            <consortium name="EnsemblPlants"/>
        </authorList>
    </citation>
    <scope>IDENTIFICATION</scope>
</reference>
<dbReference type="AlphaFoldDB" id="A0A9I9CBZ5"/>
<protein>
    <submittedName>
        <fullName evidence="2">Uncharacterized protein</fullName>
    </submittedName>
</protein>